<accession>A0A0D3GHZ9</accession>
<proteinExistence type="predicted"/>
<sequence>MAVARLVLLIVVVVVGGSSLQRIWQWWWHHLAGDGRVAAEAAPRGAVRSVREAAWAGVLGAGGVRAAAERVPRQPCCAMAHQAHDPTVRHSVTPFSNLTREEFEARLTGITANGNDV</sequence>
<dbReference type="HOGENOM" id="CLU_2088518_0_0_1"/>
<evidence type="ECO:0000313" key="1">
    <source>
        <dbReference type="EnsemblPlants" id="OBART06G18920.1"/>
    </source>
</evidence>
<keyword evidence="2" id="KW-1185">Reference proteome</keyword>
<dbReference type="Proteomes" id="UP000026960">
    <property type="component" value="Chromosome 6"/>
</dbReference>
<name>A0A0D3GHZ9_9ORYZ</name>
<reference evidence="1" key="2">
    <citation type="submission" date="2015-03" db="UniProtKB">
        <authorList>
            <consortium name="EnsemblPlants"/>
        </authorList>
    </citation>
    <scope>IDENTIFICATION</scope>
</reference>
<dbReference type="Gramene" id="OBART06G18920.1">
    <property type="protein sequence ID" value="OBART06G18920.1"/>
    <property type="gene ID" value="OBART06G18920"/>
</dbReference>
<protein>
    <submittedName>
        <fullName evidence="1">Uncharacterized protein</fullName>
    </submittedName>
</protein>
<dbReference type="EnsemblPlants" id="OBART06G18920.1">
    <property type="protein sequence ID" value="OBART06G18920.1"/>
    <property type="gene ID" value="OBART06G18920"/>
</dbReference>
<evidence type="ECO:0000313" key="2">
    <source>
        <dbReference type="Proteomes" id="UP000026960"/>
    </source>
</evidence>
<reference evidence="1" key="1">
    <citation type="journal article" date="2009" name="Rice">
        <title>De Novo Next Generation Sequencing of Plant Genomes.</title>
        <authorList>
            <person name="Rounsley S."/>
            <person name="Marri P.R."/>
            <person name="Yu Y."/>
            <person name="He R."/>
            <person name="Sisneros N."/>
            <person name="Goicoechea J.L."/>
            <person name="Lee S.J."/>
            <person name="Angelova A."/>
            <person name="Kudrna D."/>
            <person name="Luo M."/>
            <person name="Affourtit J."/>
            <person name="Desany B."/>
            <person name="Knight J."/>
            <person name="Niazi F."/>
            <person name="Egholm M."/>
            <person name="Wing R.A."/>
        </authorList>
    </citation>
    <scope>NUCLEOTIDE SEQUENCE [LARGE SCALE GENOMIC DNA]</scope>
    <source>
        <strain evidence="1">cv. IRGC 105608</strain>
    </source>
</reference>
<organism evidence="1">
    <name type="scientific">Oryza barthii</name>
    <dbReference type="NCBI Taxonomy" id="65489"/>
    <lineage>
        <taxon>Eukaryota</taxon>
        <taxon>Viridiplantae</taxon>
        <taxon>Streptophyta</taxon>
        <taxon>Embryophyta</taxon>
        <taxon>Tracheophyta</taxon>
        <taxon>Spermatophyta</taxon>
        <taxon>Magnoliopsida</taxon>
        <taxon>Liliopsida</taxon>
        <taxon>Poales</taxon>
        <taxon>Poaceae</taxon>
        <taxon>BOP clade</taxon>
        <taxon>Oryzoideae</taxon>
        <taxon>Oryzeae</taxon>
        <taxon>Oryzinae</taxon>
        <taxon>Oryza</taxon>
    </lineage>
</organism>
<dbReference type="PaxDb" id="65489-OBART06G18920.1"/>
<dbReference type="AlphaFoldDB" id="A0A0D3GHZ9"/>